<evidence type="ECO:0000256" key="1">
    <source>
        <dbReference type="SAM" id="MobiDB-lite"/>
    </source>
</evidence>
<dbReference type="EMBL" id="AFFY01000058">
    <property type="protein sequence ID" value="EHG98728.1"/>
    <property type="molecule type" value="Genomic_DNA"/>
</dbReference>
<gene>
    <name evidence="2" type="ORF">HMPREF9441_03490</name>
</gene>
<comment type="caution">
    <text evidence="2">The sequence shown here is derived from an EMBL/GenBank/DDBJ whole genome shotgun (WGS) entry which is preliminary data.</text>
</comment>
<dbReference type="PATRIC" id="fig|762968.3.peg.3067"/>
<dbReference type="STRING" id="762968.HMPREF9441_03490"/>
<sequence length="47" mass="5554">MLQSYKKIKYQHTKNQKKQEMEMPDNKQVSNLLKKKKQSAPNGKSFA</sequence>
<protein>
    <submittedName>
        <fullName evidence="2">Uncharacterized protein</fullName>
    </submittedName>
</protein>
<dbReference type="Proteomes" id="UP000003598">
    <property type="component" value="Unassembled WGS sequence"/>
</dbReference>
<dbReference type="HOGENOM" id="CLU_3171180_0_0_10"/>
<evidence type="ECO:0000313" key="3">
    <source>
        <dbReference type="Proteomes" id="UP000003598"/>
    </source>
</evidence>
<name>G5SVS3_9BACT</name>
<dbReference type="AlphaFoldDB" id="G5SVS3"/>
<organism evidence="2 3">
    <name type="scientific">Paraprevotella clara YIT 11840</name>
    <dbReference type="NCBI Taxonomy" id="762968"/>
    <lineage>
        <taxon>Bacteria</taxon>
        <taxon>Pseudomonadati</taxon>
        <taxon>Bacteroidota</taxon>
        <taxon>Bacteroidia</taxon>
        <taxon>Bacteroidales</taxon>
        <taxon>Prevotellaceae</taxon>
        <taxon>Paraprevotella</taxon>
    </lineage>
</organism>
<evidence type="ECO:0000313" key="2">
    <source>
        <dbReference type="EMBL" id="EHG98728.1"/>
    </source>
</evidence>
<proteinExistence type="predicted"/>
<accession>G5SVS3</accession>
<reference evidence="2 3" key="1">
    <citation type="submission" date="2011-03" db="EMBL/GenBank/DDBJ databases">
        <authorList>
            <person name="Weinstock G."/>
            <person name="Sodergren E."/>
            <person name="Clifton S."/>
            <person name="Fulton L."/>
            <person name="Fulton B."/>
            <person name="Courtney L."/>
            <person name="Fronick C."/>
            <person name="Harrison M."/>
            <person name="Strong C."/>
            <person name="Farmer C."/>
            <person name="Delahaunty K."/>
            <person name="Markovic C."/>
            <person name="Hall O."/>
            <person name="Minx P."/>
            <person name="Tomlinson C."/>
            <person name="Mitreva M."/>
            <person name="Hou S."/>
            <person name="Chen J."/>
            <person name="Wollam A."/>
            <person name="Pepin K.H."/>
            <person name="Johnson M."/>
            <person name="Bhonagiri V."/>
            <person name="Zhang X."/>
            <person name="Suruliraj S."/>
            <person name="Warren W."/>
            <person name="Chinwalla A."/>
            <person name="Mardis E.R."/>
            <person name="Wilson R.K."/>
        </authorList>
    </citation>
    <scope>NUCLEOTIDE SEQUENCE [LARGE SCALE GENOMIC DNA]</scope>
    <source>
        <strain evidence="2 3">YIT 11840</strain>
    </source>
</reference>
<keyword evidence="3" id="KW-1185">Reference proteome</keyword>
<feature type="compositionally biased region" description="Basic residues" evidence="1">
    <location>
        <begin position="1"/>
        <end position="16"/>
    </location>
</feature>
<feature type="region of interest" description="Disordered" evidence="1">
    <location>
        <begin position="1"/>
        <end position="47"/>
    </location>
</feature>